<sequence>MAAGYYLSDSMSVRCKLGRGLILGESCKRTGP</sequence>
<dbReference type="AlphaFoldDB" id="A0A8R7QYY8"/>
<reference evidence="1" key="3">
    <citation type="submission" date="2022-06" db="UniProtKB">
        <authorList>
            <consortium name="EnsemblPlants"/>
        </authorList>
    </citation>
    <scope>IDENTIFICATION</scope>
</reference>
<reference evidence="1" key="2">
    <citation type="submission" date="2018-03" db="EMBL/GenBank/DDBJ databases">
        <title>The Triticum urartu genome reveals the dynamic nature of wheat genome evolution.</title>
        <authorList>
            <person name="Ling H."/>
            <person name="Ma B."/>
            <person name="Shi X."/>
            <person name="Liu H."/>
            <person name="Dong L."/>
            <person name="Sun H."/>
            <person name="Cao Y."/>
            <person name="Gao Q."/>
            <person name="Zheng S."/>
            <person name="Li Y."/>
            <person name="Yu Y."/>
            <person name="Du H."/>
            <person name="Qi M."/>
            <person name="Li Y."/>
            <person name="Yu H."/>
            <person name="Cui Y."/>
            <person name="Wang N."/>
            <person name="Chen C."/>
            <person name="Wu H."/>
            <person name="Zhao Y."/>
            <person name="Zhang J."/>
            <person name="Li Y."/>
            <person name="Zhou W."/>
            <person name="Zhang B."/>
            <person name="Hu W."/>
            <person name="Eijk M."/>
            <person name="Tang J."/>
            <person name="Witsenboer H."/>
            <person name="Zhao S."/>
            <person name="Li Z."/>
            <person name="Zhang A."/>
            <person name="Wang D."/>
            <person name="Liang C."/>
        </authorList>
    </citation>
    <scope>NUCLEOTIDE SEQUENCE [LARGE SCALE GENOMIC DNA]</scope>
    <source>
        <strain evidence="1">cv. G1812</strain>
    </source>
</reference>
<organism evidence="1 2">
    <name type="scientific">Triticum urartu</name>
    <name type="common">Red wild einkorn</name>
    <name type="synonym">Crithodium urartu</name>
    <dbReference type="NCBI Taxonomy" id="4572"/>
    <lineage>
        <taxon>Eukaryota</taxon>
        <taxon>Viridiplantae</taxon>
        <taxon>Streptophyta</taxon>
        <taxon>Embryophyta</taxon>
        <taxon>Tracheophyta</taxon>
        <taxon>Spermatophyta</taxon>
        <taxon>Magnoliopsida</taxon>
        <taxon>Liliopsida</taxon>
        <taxon>Poales</taxon>
        <taxon>Poaceae</taxon>
        <taxon>BOP clade</taxon>
        <taxon>Pooideae</taxon>
        <taxon>Triticodae</taxon>
        <taxon>Triticeae</taxon>
        <taxon>Triticinae</taxon>
        <taxon>Triticum</taxon>
    </lineage>
</organism>
<dbReference type="Proteomes" id="UP000015106">
    <property type="component" value="Chromosome 7"/>
</dbReference>
<proteinExistence type="predicted"/>
<name>A0A8R7QYY8_TRIUA</name>
<reference evidence="2" key="1">
    <citation type="journal article" date="2013" name="Nature">
        <title>Draft genome of the wheat A-genome progenitor Triticum urartu.</title>
        <authorList>
            <person name="Ling H.Q."/>
            <person name="Zhao S."/>
            <person name="Liu D."/>
            <person name="Wang J."/>
            <person name="Sun H."/>
            <person name="Zhang C."/>
            <person name="Fan H."/>
            <person name="Li D."/>
            <person name="Dong L."/>
            <person name="Tao Y."/>
            <person name="Gao C."/>
            <person name="Wu H."/>
            <person name="Li Y."/>
            <person name="Cui Y."/>
            <person name="Guo X."/>
            <person name="Zheng S."/>
            <person name="Wang B."/>
            <person name="Yu K."/>
            <person name="Liang Q."/>
            <person name="Yang W."/>
            <person name="Lou X."/>
            <person name="Chen J."/>
            <person name="Feng M."/>
            <person name="Jian J."/>
            <person name="Zhang X."/>
            <person name="Luo G."/>
            <person name="Jiang Y."/>
            <person name="Liu J."/>
            <person name="Wang Z."/>
            <person name="Sha Y."/>
            <person name="Zhang B."/>
            <person name="Wu H."/>
            <person name="Tang D."/>
            <person name="Shen Q."/>
            <person name="Xue P."/>
            <person name="Zou S."/>
            <person name="Wang X."/>
            <person name="Liu X."/>
            <person name="Wang F."/>
            <person name="Yang Y."/>
            <person name="An X."/>
            <person name="Dong Z."/>
            <person name="Zhang K."/>
            <person name="Zhang X."/>
            <person name="Luo M.C."/>
            <person name="Dvorak J."/>
            <person name="Tong Y."/>
            <person name="Wang J."/>
            <person name="Yang H."/>
            <person name="Li Z."/>
            <person name="Wang D."/>
            <person name="Zhang A."/>
            <person name="Wang J."/>
        </authorList>
    </citation>
    <scope>NUCLEOTIDE SEQUENCE</scope>
    <source>
        <strain evidence="2">cv. G1812</strain>
    </source>
</reference>
<evidence type="ECO:0000313" key="2">
    <source>
        <dbReference type="Proteomes" id="UP000015106"/>
    </source>
</evidence>
<protein>
    <submittedName>
        <fullName evidence="1">Uncharacterized protein</fullName>
    </submittedName>
</protein>
<keyword evidence="2" id="KW-1185">Reference proteome</keyword>
<dbReference type="EnsemblPlants" id="TuG1812G0700002937.01.T01">
    <property type="protein sequence ID" value="TuG1812G0700002937.01.T01.cds356683"/>
    <property type="gene ID" value="TuG1812G0700002937.01"/>
</dbReference>
<accession>A0A8R7QYY8</accession>
<evidence type="ECO:0000313" key="1">
    <source>
        <dbReference type="EnsemblPlants" id="TuG1812G0700002937.01.T01.cds356683"/>
    </source>
</evidence>
<dbReference type="Gramene" id="TuG1812G0700002937.01.T01">
    <property type="protein sequence ID" value="TuG1812G0700002937.01.T01.cds356683"/>
    <property type="gene ID" value="TuG1812G0700002937.01"/>
</dbReference>